<dbReference type="AlphaFoldDB" id="A0A5C5XIW5"/>
<dbReference type="InterPro" id="IPR002931">
    <property type="entry name" value="Transglutaminase-like"/>
</dbReference>
<organism evidence="3 4">
    <name type="scientific">Rubinisphaera italica</name>
    <dbReference type="NCBI Taxonomy" id="2527969"/>
    <lineage>
        <taxon>Bacteria</taxon>
        <taxon>Pseudomonadati</taxon>
        <taxon>Planctomycetota</taxon>
        <taxon>Planctomycetia</taxon>
        <taxon>Planctomycetales</taxon>
        <taxon>Planctomycetaceae</taxon>
        <taxon>Rubinisphaera</taxon>
    </lineage>
</organism>
<dbReference type="Gene3D" id="2.60.40.2250">
    <property type="match status" value="1"/>
</dbReference>
<dbReference type="Pfam" id="PF21295">
    <property type="entry name" value="Bact_transglu_N_2"/>
    <property type="match status" value="1"/>
</dbReference>
<gene>
    <name evidence="3" type="ORF">Pan54_25090</name>
</gene>
<evidence type="ECO:0000313" key="3">
    <source>
        <dbReference type="EMBL" id="TWT61772.1"/>
    </source>
</evidence>
<dbReference type="OrthoDB" id="9804872at2"/>
<dbReference type="Pfam" id="PF01841">
    <property type="entry name" value="Transglut_core"/>
    <property type="match status" value="1"/>
</dbReference>
<proteinExistence type="predicted"/>
<keyword evidence="4" id="KW-1185">Reference proteome</keyword>
<dbReference type="Proteomes" id="UP000316095">
    <property type="component" value="Unassembled WGS sequence"/>
</dbReference>
<dbReference type="SMART" id="SM00460">
    <property type="entry name" value="TGc"/>
    <property type="match status" value="1"/>
</dbReference>
<dbReference type="Gene3D" id="3.10.620.30">
    <property type="match status" value="1"/>
</dbReference>
<dbReference type="PANTHER" id="PTHR33490">
    <property type="entry name" value="BLR5614 PROTEIN-RELATED"/>
    <property type="match status" value="1"/>
</dbReference>
<evidence type="ECO:0000313" key="4">
    <source>
        <dbReference type="Proteomes" id="UP000316095"/>
    </source>
</evidence>
<dbReference type="RefSeq" id="WP_146503718.1">
    <property type="nucleotide sequence ID" value="NZ_SJPG01000001.1"/>
</dbReference>
<accession>A0A5C5XIW5</accession>
<protein>
    <submittedName>
        <fullName evidence="3">Transglutaminase-like superfamily protein</fullName>
    </submittedName>
</protein>
<evidence type="ECO:0000259" key="2">
    <source>
        <dbReference type="SMART" id="SM00460"/>
    </source>
</evidence>
<feature type="region of interest" description="Disordered" evidence="1">
    <location>
        <begin position="261"/>
        <end position="280"/>
    </location>
</feature>
<dbReference type="EMBL" id="SJPG01000001">
    <property type="protein sequence ID" value="TWT61772.1"/>
    <property type="molecule type" value="Genomic_DNA"/>
</dbReference>
<name>A0A5C5XIW5_9PLAN</name>
<dbReference type="SUPFAM" id="SSF54001">
    <property type="entry name" value="Cysteine proteinases"/>
    <property type="match status" value="1"/>
</dbReference>
<dbReference type="InterPro" id="IPR038765">
    <property type="entry name" value="Papain-like_cys_pep_sf"/>
</dbReference>
<evidence type="ECO:0000256" key="1">
    <source>
        <dbReference type="SAM" id="MobiDB-lite"/>
    </source>
</evidence>
<feature type="domain" description="Transglutaminase-like" evidence="2">
    <location>
        <begin position="161"/>
        <end position="221"/>
    </location>
</feature>
<sequence>MVRINVGCDLAYEVRSPTVFLFQIVAASNSYQKVILEELKLNPQLNVERFQIGMAGNQLQRVVVDPCDFQVSYRGTVELTPQTQNSNSIGESPISQTPAEVLTYLNPSRYCESDLLSRFAFEEFGQLYPGYSRVQAICNWVFEQLDYTPGSTISTTTAADVLLQRTGVCRDYAHLAIALCRGLGIPARYVAGYALNLQPPDFHGFMEAFLDGQWYLFDPTRLTSTLGLVRIGTGRDAADVSVATITGNSLLTQQSVWATLASKNNDPPDDGTGSSAVSTA</sequence>
<comment type="caution">
    <text evidence="3">The sequence shown here is derived from an EMBL/GenBank/DDBJ whole genome shotgun (WGS) entry which is preliminary data.</text>
</comment>
<reference evidence="3 4" key="1">
    <citation type="submission" date="2019-02" db="EMBL/GenBank/DDBJ databases">
        <title>Deep-cultivation of Planctomycetes and their phenomic and genomic characterization uncovers novel biology.</title>
        <authorList>
            <person name="Wiegand S."/>
            <person name="Jogler M."/>
            <person name="Boedeker C."/>
            <person name="Pinto D."/>
            <person name="Vollmers J."/>
            <person name="Rivas-Marin E."/>
            <person name="Kohn T."/>
            <person name="Peeters S.H."/>
            <person name="Heuer A."/>
            <person name="Rast P."/>
            <person name="Oberbeckmann S."/>
            <person name="Bunk B."/>
            <person name="Jeske O."/>
            <person name="Meyerdierks A."/>
            <person name="Storesund J.E."/>
            <person name="Kallscheuer N."/>
            <person name="Luecker S."/>
            <person name="Lage O.M."/>
            <person name="Pohl T."/>
            <person name="Merkel B.J."/>
            <person name="Hornburger P."/>
            <person name="Mueller R.-W."/>
            <person name="Bruemmer F."/>
            <person name="Labrenz M."/>
            <person name="Spormann A.M."/>
            <person name="Op Den Camp H."/>
            <person name="Overmann J."/>
            <person name="Amann R."/>
            <person name="Jetten M.S.M."/>
            <person name="Mascher T."/>
            <person name="Medema M.H."/>
            <person name="Devos D.P."/>
            <person name="Kaster A.-K."/>
            <person name="Ovreas L."/>
            <person name="Rohde M."/>
            <person name="Galperin M.Y."/>
            <person name="Jogler C."/>
        </authorList>
    </citation>
    <scope>NUCLEOTIDE SEQUENCE [LARGE SCALE GENOMIC DNA]</scope>
    <source>
        <strain evidence="3 4">Pan54</strain>
    </source>
</reference>
<dbReference type="InterPro" id="IPR048930">
    <property type="entry name" value="Bact_transglu_N_2"/>
</dbReference>
<dbReference type="PANTHER" id="PTHR33490:SF12">
    <property type="entry name" value="BLL5557 PROTEIN"/>
    <property type="match status" value="1"/>
</dbReference>